<keyword evidence="6" id="KW-0045">Antibiotic biosynthesis</keyword>
<name>A0A1E7MWW7_KITAU</name>
<dbReference type="InterPro" id="IPR013968">
    <property type="entry name" value="PKS_KR"/>
</dbReference>
<dbReference type="SUPFAM" id="SSF53901">
    <property type="entry name" value="Thiolase-like"/>
    <property type="match status" value="2"/>
</dbReference>
<evidence type="ECO:0000256" key="8">
    <source>
        <dbReference type="ARBA" id="ARBA00023315"/>
    </source>
</evidence>
<feature type="region of interest" description="Disordered" evidence="10">
    <location>
        <begin position="2079"/>
        <end position="2100"/>
    </location>
</feature>
<dbReference type="GO" id="GO:0031177">
    <property type="term" value="F:phosphopantetheine binding"/>
    <property type="evidence" value="ECO:0007669"/>
    <property type="project" value="InterPro"/>
</dbReference>
<evidence type="ECO:0000256" key="1">
    <source>
        <dbReference type="ARBA" id="ARBA00001957"/>
    </source>
</evidence>
<dbReference type="InterPro" id="IPR016036">
    <property type="entry name" value="Malonyl_transacylase_ACP-bd"/>
</dbReference>
<gene>
    <name evidence="14" type="ORF">HS99_0039505</name>
</gene>
<evidence type="ECO:0000256" key="6">
    <source>
        <dbReference type="ARBA" id="ARBA00023194"/>
    </source>
</evidence>
<dbReference type="SMART" id="SM00822">
    <property type="entry name" value="PKS_KR"/>
    <property type="match status" value="2"/>
</dbReference>
<dbReference type="InterPro" id="IPR016039">
    <property type="entry name" value="Thiolase-like"/>
</dbReference>
<dbReference type="InterPro" id="IPR020841">
    <property type="entry name" value="PKS_Beta-ketoAc_synthase_dom"/>
</dbReference>
<feature type="region of interest" description="N-terminal hotdog fold" evidence="9">
    <location>
        <begin position="2532"/>
        <end position="2656"/>
    </location>
</feature>
<dbReference type="SUPFAM" id="SSF47336">
    <property type="entry name" value="ACP-like"/>
    <property type="match status" value="2"/>
</dbReference>
<dbReference type="FunFam" id="3.40.366.10:FF:000002">
    <property type="entry name" value="Probable polyketide synthase 2"/>
    <property type="match status" value="1"/>
</dbReference>
<dbReference type="SMART" id="SM00825">
    <property type="entry name" value="PKS_KS"/>
    <property type="match status" value="2"/>
</dbReference>
<dbReference type="SUPFAM" id="SSF51735">
    <property type="entry name" value="NAD(P)-binding Rossmann-fold domains"/>
    <property type="match status" value="4"/>
</dbReference>
<keyword evidence="7" id="KW-0511">Multifunctional enzyme</keyword>
<dbReference type="InterPro" id="IPR049900">
    <property type="entry name" value="PKS_mFAS_DH"/>
</dbReference>
<keyword evidence="5" id="KW-0808">Transferase</keyword>
<evidence type="ECO:0000313" key="15">
    <source>
        <dbReference type="Proteomes" id="UP000037395"/>
    </source>
</evidence>
<dbReference type="SMART" id="SM00826">
    <property type="entry name" value="PKS_DH"/>
    <property type="match status" value="2"/>
</dbReference>
<dbReference type="InterPro" id="IPR055123">
    <property type="entry name" value="SpnB-like_Rossmann"/>
</dbReference>
<dbReference type="InterPro" id="IPR020807">
    <property type="entry name" value="PKS_DH"/>
</dbReference>
<dbReference type="PROSITE" id="PS00606">
    <property type="entry name" value="KS3_1"/>
    <property type="match status" value="2"/>
</dbReference>
<reference evidence="14" key="1">
    <citation type="submission" date="2016-08" db="EMBL/GenBank/DDBJ databases">
        <title>Sequencing, Assembly and Comparative Genomics of S. aureofaciens ATCC 10762.</title>
        <authorList>
            <person name="Gradnigo J.S."/>
            <person name="Johnson N."/>
            <person name="Somerville G.A."/>
        </authorList>
    </citation>
    <scope>NUCLEOTIDE SEQUENCE [LARGE SCALE GENOMIC DNA]</scope>
    <source>
        <strain evidence="14">ATCC 10762</strain>
    </source>
</reference>
<keyword evidence="8" id="KW-0012">Acyltransferase</keyword>
<evidence type="ECO:0000256" key="9">
    <source>
        <dbReference type="PROSITE-ProRule" id="PRU01363"/>
    </source>
</evidence>
<evidence type="ECO:0000313" key="14">
    <source>
        <dbReference type="EMBL" id="OEV32909.1"/>
    </source>
</evidence>
<dbReference type="Pfam" id="PF21089">
    <property type="entry name" value="PKS_DH_N"/>
    <property type="match status" value="2"/>
</dbReference>
<dbReference type="Pfam" id="PF08990">
    <property type="entry name" value="Docking"/>
    <property type="match status" value="1"/>
</dbReference>
<dbReference type="PROSITE" id="PS52019">
    <property type="entry name" value="PKS_MFAS_DH"/>
    <property type="match status" value="1"/>
</dbReference>
<evidence type="ECO:0000256" key="5">
    <source>
        <dbReference type="ARBA" id="ARBA00022679"/>
    </source>
</evidence>
<dbReference type="FunFam" id="1.10.1200.10:FF:000007">
    <property type="entry name" value="Probable polyketide synthase pks17"/>
    <property type="match status" value="2"/>
</dbReference>
<protein>
    <submittedName>
        <fullName evidence="14">Uncharacterized protein</fullName>
    </submittedName>
</protein>
<feature type="domain" description="Carrier" evidence="11">
    <location>
        <begin position="3249"/>
        <end position="3324"/>
    </location>
</feature>
<evidence type="ECO:0000256" key="3">
    <source>
        <dbReference type="ARBA" id="ARBA00022450"/>
    </source>
</evidence>
<evidence type="ECO:0000256" key="7">
    <source>
        <dbReference type="ARBA" id="ARBA00023268"/>
    </source>
</evidence>
<dbReference type="InterPro" id="IPR001227">
    <property type="entry name" value="Ac_transferase_dom_sf"/>
</dbReference>
<dbReference type="Gene3D" id="3.40.366.10">
    <property type="entry name" value="Malonyl-Coenzyme A Acyl Carrier Protein, domain 2"/>
    <property type="match status" value="2"/>
</dbReference>
<evidence type="ECO:0000259" key="12">
    <source>
        <dbReference type="PROSITE" id="PS52004"/>
    </source>
</evidence>
<organism evidence="14 15">
    <name type="scientific">Kitasatospora aureofaciens</name>
    <name type="common">Streptomyces aureofaciens</name>
    <dbReference type="NCBI Taxonomy" id="1894"/>
    <lineage>
        <taxon>Bacteria</taxon>
        <taxon>Bacillati</taxon>
        <taxon>Actinomycetota</taxon>
        <taxon>Actinomycetes</taxon>
        <taxon>Kitasatosporales</taxon>
        <taxon>Streptomycetaceae</taxon>
        <taxon>Kitasatospora</taxon>
    </lineage>
</organism>
<dbReference type="RefSeq" id="WP_050366848.1">
    <property type="nucleotide sequence ID" value="NZ_CP020567.1"/>
</dbReference>
<dbReference type="SUPFAM" id="SSF52151">
    <property type="entry name" value="FabD/lysophospholipase-like"/>
    <property type="match status" value="2"/>
</dbReference>
<dbReference type="Gene3D" id="3.40.47.10">
    <property type="match status" value="2"/>
</dbReference>
<dbReference type="KEGG" id="kau:B6264_25225"/>
<feature type="domain" description="PKS/mFAS DH" evidence="13">
    <location>
        <begin position="2532"/>
        <end position="2799"/>
    </location>
</feature>
<dbReference type="InterPro" id="IPR050091">
    <property type="entry name" value="PKS_NRPS_Biosynth_Enz"/>
</dbReference>
<dbReference type="OrthoDB" id="9778690at2"/>
<dbReference type="PANTHER" id="PTHR43775">
    <property type="entry name" value="FATTY ACID SYNTHASE"/>
    <property type="match status" value="1"/>
</dbReference>
<dbReference type="InterPro" id="IPR006162">
    <property type="entry name" value="Ppantetheine_attach_site"/>
</dbReference>
<dbReference type="CDD" id="cd00833">
    <property type="entry name" value="PKS"/>
    <property type="match status" value="2"/>
</dbReference>
<dbReference type="InterPro" id="IPR032821">
    <property type="entry name" value="PKS_assoc"/>
</dbReference>
<dbReference type="Gene3D" id="3.10.129.110">
    <property type="entry name" value="Polyketide synthase dehydratase"/>
    <property type="match status" value="3"/>
</dbReference>
<sequence length="3409" mass="352635">MTTPHDKVVAALRSSLKESERLRQQNRRLLAAATEPVAVIGMGCRYPGGIGSPEDLWDLVASGADATGDYPEDRGWDLGALRDTGVDERGTRVSRRGGFLDAVSGFDADFFGISPREAVTTDPQQRLLLETSWEAFERAGLDPTALRGSRTGVFLGTNGQDYAYLLVRSLADATGDIGTGIAASALSGRLSYTLGLEGPSVTVDTACSSSLVALHWAVQALRAGECTLAVAGGVNVMSTPGALLEFSRQGGLAPDGRCKAFADGADGTGWSEGVGVLVLERLSDARSNGHRVLAVVRGSAVNQDGASNGFTAPNGPSQQRVIRQALANAGLSAAEVDAVEGHGTGTPLGDPIEAQALLATYGRGREAGRPLWLGSVKSNLGHAQAAAGVAGVIKTVMAMRHGVLPKTLHAERPSARVDWSVGDVRLLTEAREWPGGERPRRAGVSSFGISGTNAHVIVEEAPREAPQEEEAEGRPSVEPGAVPWVVSAKSEAALSAQLARLATVGGSPVDVGLSLAGRSRFGHRAVLVDGVEVARGAATERSTAFLFSGQGSQRLGMGRELYARFPVFAEAFDAVCAGFGLPVREVVWGEDSGLLNRTDFAQAGLFAVEVALFRLVESLGVEPEFVAGHSIGEVAAAHVAGVFSLADACTLVAARGRLMEALPSGGAMLAVQATEEEMRPLLNGEVSIAAVNGPSSVVVSGADDAVAVVEAHFADRRTTRLRVSHAFHSPLMDPMLDEFRQVLNGLTYSEPSIPLVSNLTGELVTGATDADYWVRHVRETVRFANGLRALRAAGATAFVELGPDGVLSALAQEAAAPAVPLLRRDRPEETALVTGLARLHVAGVPVDWARLFGGTGARPVDLPTYPFQHERYWPAPGSLTGDVVAAGLLAADHPLLGAAVPLAGTDSVVFTGRLSPGTVAWDSDADVFPAAGFLELALRVGDHVGCDRVERLTVTSPLPLGTGDGTMVQIRAGAPDGTGARAVTFYSRPDGPLDEPWTEHATGLLTTGARTADFDATVWPPAGTAPQGEGVWRRGEETFVEAVLPTEVSGFGLHPALLASVVRADGRGLVPVAWSGVSLHASGASVVRARLVRTGAETLSLAVADAAGEPVLSVESLTLGEPPVVVRGAGAGGSLLRLEWVPAPSRTGAAVRSVWVESPAELDAEVPEAVVVSVPTGRVPEVVHEVTAWALGLVREWLAEERFGGSRLVFVTRSAVPGGGVSDLAGAAVWGLVRAAESENPGRFVLVDTDGDVPLDAVLAVGESQVLVRDGVVRVGRLTRTPSGGASGGWGPGTVVVTGGTGGLGRRVARHLVAEHGVRKLLLLSRRGGGGDWVEELRELGAEVEVLACDAADREALAGALEGRTITGVVHAAGVLDDGVVTGLTSERLTAVLRPKVDAAWNLHELTAGQDLEAFVLFSSVSGVLGSAGQGSYAAANVFLDALAAWRRQQGLPAQSLGWGAWAPTDGMTGTLSETDLHRIRSAGVPPLTEEQGLALLDAAMTVDEPYLVATGRLAAGTRPPGEVPSMFRALLPAGRRTAAGSTGTGAALAARLHALREADRPRHLVDLVRTEAAAVLGHASGRAVDPEREFRDLGFDSLTAIELRNRLTAVTGIRLPATLVFDHPTPHALAAHLLGELLDGGAAPALPAATTTPAAGEPVAIVGMACRFPGGVASPEDLWRLLSEGRDGISGFPADRGWDLDALFGTGHGVSATRRGGFLTGLGDFDAGFFGISPREALAMDPQQRLLLETSWEAFERAGLDPVALRGSRTGVFVGTTGQDYASLVMNSREEVEGHASTGLANSVISGRVSYCLGLEGPALTIDTACSSSLVAMHLAAQSLHSGECSLALAGGVTVLSTPMSFLGFTRQGGLAPDGRCKAFADGADGTGWSEGVGVLVLERLSDARRHGHPVLAVLRGSAVNQDGASNGLTAPNGPSQQRVIRQALANAGLSAADVDAVEAHGTGTALGDPIEAQALLATYGQDREQPLMLGSVKSNLGHTQAAAGVAGVIKTVEAMRAGVLPKTLHVDAPSSHVDWSTGAVELLTEAREWPGGERPRRAGVSSFGISGTNAHVIVEEAPRETPQEEEAETRPSVEPGTVPWVVSGVSGAALDAQLTGLAGRGGSPLDVGLSLAGRSRFGHRAVLLDGVEVARGVAGERRLALLFSGQGSQRLGMGRELYARFPVFAEAFDAVCAELDLPVREVVWGEDAELLNRTEFAQAGLFAVEVALFRLVGSLGVRPEFVAGHSIGEIAAAHVAGVFSLADACALVAARGRLMQALPEGGAMLAVQATEEEVRPLLGESVSIAAVNGPSSVVVSGTEEAVAAVEARFADRRTTRLRVSHAFHSALMDPMLDDFRDVLNGLTYHAPSIPLVSNLTGELVTGTTDAGYWVRHVRETVRFADGLLTLDAVGATDYLELGPGGVLTALAEQTLGQGEREDDGEGESKAEAEGTGRVAAAALRADRPEEVALLTGLARLHVVGVPVDWARVFDGTGARRVDLPTYAFQRERYWPAQAARTGDVAGAGLASAEHPLLGAVVSPADSAGVLLTGRLSLAAQPWLGDHRVGGAAAFPAGGLLELALRAGDQVGCDRVERLTVTEPLVLPQDGAVAVQLVAGAPDDSGTRPLSCYGRPADAPEEPWTCHATGTLAVGGRDGGFDTSVWPPADASAVEAESCHDPLDHGPAFRTLRAVWQRGDEVFAEAVLPGRAEDAAPYGLHPALLEAAVQAAGLLGPEDGARLVPVDWREVALHATGAAVVRLRVARTGGDCVSVEVMDAAGGPVLSAGSLTLAEPAAVRANAVPAGALLRLDWVDAPSSADGTVRSATLDGPMASLAEVPDAVPEVVLAPVVGGQVPEVVHEVTAWALGLVREWLAEERFGGSRLVFVTRGAVPGGGVSDLAGAAVWGLVRAAESENPGRFALLDVGSTADTTAALPVLAAQPAGGDFQFVARRGVVRVGRLARAVAVGGSSSGWGGGTVVITGGTGGLGRLVARHLVVEHGVRDLLLLSRRGGGGDWVEELRELGAVVEVLACDAADRVALAGALEGRAVTGVVHAAGVLDDGVVSGLTPERLAAVLRPKVDAAWNLHELTAGQELRAFVLFSSVSGVMGSAGQGNYAAANVFLDALAAWRRQQGLPAQSLGWGAWVPTAGMTGTLSDADLQRIRSAGVPPLTEEQGLALLDAAMTLDEPYLVPIGRAAGPSRMPGAVPALLRGLVRGARRVAESGGGSTGTVTALAARLAGLREGDRLRHLTGLVRTEAAAVLGHGSAQSVEADRDFHDLGVDSLTALELRNRLTAVTGLRLPATLVFDHPTPAVLAAHLLGVLLDRRDTADGAALLGQLDRLDEALADGDTDRATRDALSLRLRRMLEKLRILDAQNAEDGVAERLEAASADEVLAFIDNELGRLSDR</sequence>
<dbReference type="InterPro" id="IPR014031">
    <property type="entry name" value="Ketoacyl_synth_C"/>
</dbReference>
<dbReference type="PROSITE" id="PS00012">
    <property type="entry name" value="PHOSPHOPANTETHEINE"/>
    <property type="match status" value="2"/>
</dbReference>
<dbReference type="InterPro" id="IPR018201">
    <property type="entry name" value="Ketoacyl_synth_AS"/>
</dbReference>
<dbReference type="EMBL" id="JPRF03000077">
    <property type="protein sequence ID" value="OEV32909.1"/>
    <property type="molecule type" value="Genomic_DNA"/>
</dbReference>
<evidence type="ECO:0000256" key="4">
    <source>
        <dbReference type="ARBA" id="ARBA00022553"/>
    </source>
</evidence>
<dbReference type="Proteomes" id="UP000037395">
    <property type="component" value="Unassembled WGS sequence"/>
</dbReference>
<dbReference type="Pfam" id="PF16197">
    <property type="entry name" value="KAsynt_C_assoc"/>
    <property type="match status" value="2"/>
</dbReference>
<dbReference type="GO" id="GO:0033068">
    <property type="term" value="P:macrolide biosynthetic process"/>
    <property type="evidence" value="ECO:0007669"/>
    <property type="project" value="UniProtKB-ARBA"/>
</dbReference>
<dbReference type="Pfam" id="PF22953">
    <property type="entry name" value="SpnB_Rossmann"/>
    <property type="match status" value="2"/>
</dbReference>
<keyword evidence="15" id="KW-1185">Reference proteome</keyword>
<dbReference type="PANTHER" id="PTHR43775:SF51">
    <property type="entry name" value="INACTIVE PHENOLPHTHIOCEROL SYNTHESIS POLYKETIDE SYNTHASE TYPE I PKS1-RELATED"/>
    <property type="match status" value="1"/>
</dbReference>
<dbReference type="InterPro" id="IPR049552">
    <property type="entry name" value="PKS_DH_N"/>
</dbReference>
<evidence type="ECO:0000259" key="13">
    <source>
        <dbReference type="PROSITE" id="PS52019"/>
    </source>
</evidence>
<dbReference type="Pfam" id="PF14765">
    <property type="entry name" value="PS-DH"/>
    <property type="match status" value="1"/>
</dbReference>
<dbReference type="InterPro" id="IPR049551">
    <property type="entry name" value="PKS_DH_C"/>
</dbReference>
<comment type="pathway">
    <text evidence="2">Antibiotic biosynthesis.</text>
</comment>
<dbReference type="InterPro" id="IPR014030">
    <property type="entry name" value="Ketoacyl_synth_N"/>
</dbReference>
<dbReference type="InterPro" id="IPR015083">
    <property type="entry name" value="NorB/c/GfsB-D-like_docking"/>
</dbReference>
<dbReference type="PROSITE" id="PS52004">
    <property type="entry name" value="KS3_2"/>
    <property type="match status" value="2"/>
</dbReference>
<keyword evidence="3" id="KW-0596">Phosphopantetheine</keyword>
<accession>A0A1E7MWW7</accession>
<dbReference type="Pfam" id="PF00698">
    <property type="entry name" value="Acyl_transf_1"/>
    <property type="match status" value="2"/>
</dbReference>
<dbReference type="Pfam" id="PF00550">
    <property type="entry name" value="PP-binding"/>
    <property type="match status" value="2"/>
</dbReference>
<dbReference type="Pfam" id="PF00109">
    <property type="entry name" value="ketoacyl-synt"/>
    <property type="match status" value="2"/>
</dbReference>
<feature type="domain" description="Ketosynthase family 3 (KS3)" evidence="12">
    <location>
        <begin position="1657"/>
        <end position="2078"/>
    </location>
</feature>
<dbReference type="GO" id="GO:0004315">
    <property type="term" value="F:3-oxoacyl-[acyl-carrier-protein] synthase activity"/>
    <property type="evidence" value="ECO:0007669"/>
    <property type="project" value="InterPro"/>
</dbReference>
<dbReference type="InterPro" id="IPR036736">
    <property type="entry name" value="ACP-like_sf"/>
</dbReference>
<dbReference type="InterPro" id="IPR042104">
    <property type="entry name" value="PKS_dehydratase_sf"/>
</dbReference>
<dbReference type="Gene3D" id="1.10.1200.10">
    <property type="entry name" value="ACP-like"/>
    <property type="match status" value="2"/>
</dbReference>
<dbReference type="Gene3D" id="3.40.50.720">
    <property type="entry name" value="NAD(P)-binding Rossmann-like Domain"/>
    <property type="match status" value="2"/>
</dbReference>
<dbReference type="PROSITE" id="PS50075">
    <property type="entry name" value="CARRIER"/>
    <property type="match status" value="2"/>
</dbReference>
<dbReference type="GO" id="GO:0004312">
    <property type="term" value="F:fatty acid synthase activity"/>
    <property type="evidence" value="ECO:0007669"/>
    <property type="project" value="TreeGrafter"/>
</dbReference>
<feature type="domain" description="Carrier" evidence="11">
    <location>
        <begin position="1563"/>
        <end position="1638"/>
    </location>
</feature>
<proteinExistence type="predicted"/>
<evidence type="ECO:0000256" key="2">
    <source>
        <dbReference type="ARBA" id="ARBA00004792"/>
    </source>
</evidence>
<dbReference type="InterPro" id="IPR057326">
    <property type="entry name" value="KR_dom"/>
</dbReference>
<dbReference type="InterPro" id="IPR009081">
    <property type="entry name" value="PP-bd_ACP"/>
</dbReference>
<comment type="caution">
    <text evidence="14">The sequence shown here is derived from an EMBL/GenBank/DDBJ whole genome shotgun (WGS) entry which is preliminary data.</text>
</comment>
<feature type="region of interest" description="C-terminal hotdog fold" evidence="9">
    <location>
        <begin position="2666"/>
        <end position="2799"/>
    </location>
</feature>
<evidence type="ECO:0000256" key="10">
    <source>
        <dbReference type="SAM" id="MobiDB-lite"/>
    </source>
</evidence>
<dbReference type="InterPro" id="IPR016035">
    <property type="entry name" value="Acyl_Trfase/lysoPLipase"/>
</dbReference>
<dbReference type="SUPFAM" id="SSF55048">
    <property type="entry name" value="Probable ACP-binding domain of malonyl-CoA ACP transacylase"/>
    <property type="match status" value="2"/>
</dbReference>
<feature type="domain" description="Ketosynthase family 3 (KS3)" evidence="12">
    <location>
        <begin position="34"/>
        <end position="460"/>
    </location>
</feature>
<dbReference type="CDD" id="cd08956">
    <property type="entry name" value="KR_3_FAS_SDR_x"/>
    <property type="match status" value="2"/>
</dbReference>
<dbReference type="InterPro" id="IPR014043">
    <property type="entry name" value="Acyl_transferase_dom"/>
</dbReference>
<dbReference type="Pfam" id="PF08659">
    <property type="entry name" value="KR"/>
    <property type="match status" value="2"/>
</dbReference>
<dbReference type="Gene3D" id="3.30.70.3290">
    <property type="match status" value="2"/>
</dbReference>
<evidence type="ECO:0000259" key="11">
    <source>
        <dbReference type="PROSITE" id="PS50075"/>
    </source>
</evidence>
<dbReference type="SMART" id="SM00827">
    <property type="entry name" value="PKS_AT"/>
    <property type="match status" value="2"/>
</dbReference>
<dbReference type="InterPro" id="IPR036291">
    <property type="entry name" value="NAD(P)-bd_dom_sf"/>
</dbReference>
<dbReference type="FunFam" id="3.40.47.10:FF:000019">
    <property type="entry name" value="Polyketide synthase type I"/>
    <property type="match status" value="2"/>
</dbReference>
<dbReference type="Pfam" id="PF02801">
    <property type="entry name" value="Ketoacyl-synt_C"/>
    <property type="match status" value="2"/>
</dbReference>
<dbReference type="SMART" id="SM00823">
    <property type="entry name" value="PKS_PP"/>
    <property type="match status" value="2"/>
</dbReference>
<dbReference type="InterPro" id="IPR020806">
    <property type="entry name" value="PKS_PP-bd"/>
</dbReference>
<dbReference type="GO" id="GO:0006633">
    <property type="term" value="P:fatty acid biosynthetic process"/>
    <property type="evidence" value="ECO:0007669"/>
    <property type="project" value="InterPro"/>
</dbReference>
<keyword evidence="4" id="KW-0597">Phosphoprotein</keyword>
<dbReference type="SMART" id="SM01294">
    <property type="entry name" value="PKS_PP_betabranch"/>
    <property type="match status" value="2"/>
</dbReference>
<comment type="cofactor">
    <cofactor evidence="1">
        <name>pantetheine 4'-phosphate</name>
        <dbReference type="ChEBI" id="CHEBI:47942"/>
    </cofactor>
</comment>
<comment type="caution">
    <text evidence="9">Lacks conserved residue(s) required for the propagation of feature annotation.</text>
</comment>